<dbReference type="Proteomes" id="UP000094569">
    <property type="component" value="Unassembled WGS sequence"/>
</dbReference>
<dbReference type="Gene3D" id="1.25.40.20">
    <property type="entry name" value="Ankyrin repeat-containing domain"/>
    <property type="match status" value="2"/>
</dbReference>
<dbReference type="InterPro" id="IPR027417">
    <property type="entry name" value="P-loop_NTPase"/>
</dbReference>
<dbReference type="PROSITE" id="PS51253">
    <property type="entry name" value="HTH_CENPB"/>
    <property type="match status" value="1"/>
</dbReference>
<dbReference type="Gene3D" id="3.40.50.300">
    <property type="entry name" value="P-loop containing nucleotide triphosphate hydrolases"/>
    <property type="match status" value="1"/>
</dbReference>
<dbReference type="SMART" id="SM00248">
    <property type="entry name" value="ANK"/>
    <property type="match status" value="8"/>
</dbReference>
<feature type="repeat" description="ANK" evidence="3">
    <location>
        <begin position="1312"/>
        <end position="1344"/>
    </location>
</feature>
<feature type="repeat" description="ANK" evidence="3">
    <location>
        <begin position="1446"/>
        <end position="1478"/>
    </location>
</feature>
<dbReference type="Pfam" id="PF12796">
    <property type="entry name" value="Ank_2"/>
    <property type="match status" value="3"/>
</dbReference>
<dbReference type="Gene3D" id="3.30.420.10">
    <property type="entry name" value="Ribonuclease H-like superfamily/Ribonuclease H"/>
    <property type="match status" value="1"/>
</dbReference>
<reference evidence="5 6" key="1">
    <citation type="journal article" date="2016" name="BMC Genomics">
        <title>Comparative genomic and transcriptomic analyses of the Fuzhuan brick tea-fermentation fungus Aspergillus cristatus.</title>
        <authorList>
            <person name="Ge Y."/>
            <person name="Wang Y."/>
            <person name="Liu Y."/>
            <person name="Tan Y."/>
            <person name="Ren X."/>
            <person name="Zhang X."/>
            <person name="Hyde K.D."/>
            <person name="Liu Y."/>
            <person name="Liu Z."/>
        </authorList>
    </citation>
    <scope>NUCLEOTIDE SEQUENCE [LARGE SCALE GENOMIC DNA]</scope>
    <source>
        <strain evidence="5 6">GZAAS20.1005</strain>
    </source>
</reference>
<dbReference type="PROSITE" id="PS50297">
    <property type="entry name" value="ANK_REP_REGION"/>
    <property type="match status" value="6"/>
</dbReference>
<dbReference type="PRINTS" id="PR01415">
    <property type="entry name" value="ANKYRIN"/>
</dbReference>
<evidence type="ECO:0000313" key="6">
    <source>
        <dbReference type="Proteomes" id="UP000094569"/>
    </source>
</evidence>
<dbReference type="PANTHER" id="PTHR10039:SF16">
    <property type="entry name" value="GPI INOSITOL-DEACYLASE"/>
    <property type="match status" value="1"/>
</dbReference>
<dbReference type="OrthoDB" id="4510550at2759"/>
<dbReference type="InterPro" id="IPR006600">
    <property type="entry name" value="HTH_CenpB_DNA-bd_dom"/>
</dbReference>
<gene>
    <name evidence="5" type="ORF">SI65_06912</name>
</gene>
<name>A0A1E3B8G7_ASPCR</name>
<feature type="repeat" description="ANK" evidence="3">
    <location>
        <begin position="1243"/>
        <end position="1275"/>
    </location>
</feature>
<dbReference type="PANTHER" id="PTHR10039">
    <property type="entry name" value="AMELOGENIN"/>
    <property type="match status" value="1"/>
</dbReference>
<dbReference type="EMBL" id="JXNT01000008">
    <property type="protein sequence ID" value="ODM17237.1"/>
    <property type="molecule type" value="Genomic_DNA"/>
</dbReference>
<dbReference type="InterPro" id="IPR004875">
    <property type="entry name" value="DDE_SF_endonuclease_dom"/>
</dbReference>
<dbReference type="STRING" id="573508.A0A1E3B8G7"/>
<evidence type="ECO:0000259" key="4">
    <source>
        <dbReference type="PROSITE" id="PS51253"/>
    </source>
</evidence>
<sequence length="1512" mass="169061">MADNSKEARIKIALEAYKKGLFSSRNAAAKAYDVPLSTFKTRVNGTTCRKESIANGRKLTPTEEKTLSSWIIDMGQRGLPLQISTVRYLAQLLLSARLSSQTAYVGEHWVTRYIQRHKELSSKYSRKYDYQRAKCEDPELVMGWYKCFYNAIEKYGILEQDIYNMDETGFQMGMTSTAKVICGSETRASNAKAIQPGNREWATAIIAVNAAGWALPPQIILAAENHQSQWYHAVPKDYTISVSKNGWTNDVLGLEWLQTVFEPHTASCTLGRYRMLILDGHSSHATAEFDRFCTERNIIPLYMPPHSSHLLQPLDVGCFSPLKRLYGERITKKMQKGTNVVDKTEFLYIYPTVHYQALSSSNIQSSFAATGLVPFSPERVLSKLHILYKTPTPPSSSHSNQSFGAGKTPADINQLEAQKKRINHLQSHQVSPSTMQEAIGKVMRGAEMTMQNAILLQHEVHQLRVENRHQKQRRAAPRAFIQAGGSLTGAKGLQKAQEQEAIVEEAYHPVSRRLRFGGRRRPAGQLGGPASSVVGYVNSLADKATWLSQCIETCKFLHEYYTGYCNSVPSPANPAGEFESLQATLEELDTALKTRRFEQGEEQNQINTIKFPISNCGVIVNELQEEHDRISATVEKATIGIHQASDRATAYPFRQSTMQRLHEIVDDLQGQVSSMLDALNPKQQKVGINDNDYDDDLARLDALIQHMNPLGKSLIFEEWLPTVDATIDHSAIYAKRHRGTGLWLQKSHPFQEWLAQENSLLWLNGAPGCGKSVLCSTAIQSTFCQQQQQRKHMSDVAIAFFYFSSAEMSKQGASAMFQELLLQLEKQQPIDSKQLASEILYQKYELTGPPEAELADCLRASIQRFRHAFIFLDGIDENPNQAGVLAALNKMQDWDLPNLHMLITSCDTPDIRSSLSPSPNEDALTQFSQGVFRYAECQLEALKKYPRTKCHLEEFLHSLPRNLDETYERLLSNIDDYYINDTRRILELLCFSPRPLLVEELTDAYAVDVKNLCLDPDRRMLDVESIRELCPGLVQVMPVADSANEGKIKLTVCIAHSSLQKYFIQEQSRHSNPARIFFQDKIAQAEMAQTCLVYLLEPELRTGKLDETKLKAFPLANYAAKYWFHLFQRAESNTQVESLVLQLFKYQRGAFDRWVELYDIDGLWESIYRTDPTSDGLLTPVYFASYLGLGWVLQDLLDEMDEDGDGSGLAERDTSRQRRRCQHQKAVQMLLDLGADVNAPGPECETALHAAAANGHAPVVQMLLDWGVGVDMVDHHRLISRALQVAASRCHMNVVQMLLDRGADVNYKHGKQCGNALEAASRQGSEEVVRLLLANGADVNAYGGLYGNPLCNAGLSGNPQVVQMLLDNGADVNAGSFFILGTPLMWATNQEDNEKVVELLLQQGARVNDQGGTRGNALQNACGRGNARVVRLLLDWGADVNARSEHQGTALQVAARHGDTDAVRMLLDRGADANAPPGPDGTALEAALYIEDEEIVRMLRAAGAKPSKYCRL</sequence>
<evidence type="ECO:0000256" key="1">
    <source>
        <dbReference type="ARBA" id="ARBA00022737"/>
    </source>
</evidence>
<dbReference type="InterPro" id="IPR002110">
    <property type="entry name" value="Ankyrin_rpt"/>
</dbReference>
<proteinExistence type="predicted"/>
<dbReference type="GO" id="GO:0003677">
    <property type="term" value="F:DNA binding"/>
    <property type="evidence" value="ECO:0007669"/>
    <property type="project" value="UniProtKB-KW"/>
</dbReference>
<dbReference type="InterPro" id="IPR036770">
    <property type="entry name" value="Ankyrin_rpt-contain_sf"/>
</dbReference>
<dbReference type="Pfam" id="PF03184">
    <property type="entry name" value="DDE_1"/>
    <property type="match status" value="1"/>
</dbReference>
<comment type="caution">
    <text evidence="5">The sequence shown here is derived from an EMBL/GenBank/DDBJ whole genome shotgun (WGS) entry which is preliminary data.</text>
</comment>
<keyword evidence="2" id="KW-0238">DNA-binding</keyword>
<feature type="repeat" description="ANK" evidence="3">
    <location>
        <begin position="1348"/>
        <end position="1377"/>
    </location>
</feature>
<dbReference type="InterPro" id="IPR056884">
    <property type="entry name" value="NPHP3-like_N"/>
</dbReference>
<feature type="repeat" description="ANK" evidence="3">
    <location>
        <begin position="1382"/>
        <end position="1412"/>
    </location>
</feature>
<protein>
    <recommendedName>
        <fullName evidence="4">HTH CENPB-type domain-containing protein</fullName>
    </recommendedName>
</protein>
<feature type="domain" description="HTH CENPB-type" evidence="4">
    <location>
        <begin position="51"/>
        <end position="123"/>
    </location>
</feature>
<dbReference type="SUPFAM" id="SSF48403">
    <property type="entry name" value="Ankyrin repeat"/>
    <property type="match status" value="1"/>
</dbReference>
<keyword evidence="1" id="KW-0677">Repeat</keyword>
<dbReference type="PROSITE" id="PS50088">
    <property type="entry name" value="ANK_REPEAT"/>
    <property type="match status" value="7"/>
</dbReference>
<feature type="repeat" description="ANK" evidence="3">
    <location>
        <begin position="1413"/>
        <end position="1445"/>
    </location>
</feature>
<feature type="repeat" description="ANK" evidence="3">
    <location>
        <begin position="1282"/>
        <end position="1310"/>
    </location>
</feature>
<dbReference type="InterPro" id="IPR054471">
    <property type="entry name" value="GPIID_WHD"/>
</dbReference>
<dbReference type="SUPFAM" id="SSF52540">
    <property type="entry name" value="P-loop containing nucleoside triphosphate hydrolases"/>
    <property type="match status" value="1"/>
</dbReference>
<dbReference type="Pfam" id="PF24883">
    <property type="entry name" value="NPHP3_N"/>
    <property type="match status" value="1"/>
</dbReference>
<evidence type="ECO:0000313" key="5">
    <source>
        <dbReference type="EMBL" id="ODM17237.1"/>
    </source>
</evidence>
<evidence type="ECO:0000256" key="2">
    <source>
        <dbReference type="ARBA" id="ARBA00023125"/>
    </source>
</evidence>
<keyword evidence="3" id="KW-0040">ANK repeat</keyword>
<organism evidence="5 6">
    <name type="scientific">Aspergillus cristatus</name>
    <name type="common">Chinese Fuzhuan brick tea-fermentation fungus</name>
    <name type="synonym">Eurotium cristatum</name>
    <dbReference type="NCBI Taxonomy" id="573508"/>
    <lineage>
        <taxon>Eukaryota</taxon>
        <taxon>Fungi</taxon>
        <taxon>Dikarya</taxon>
        <taxon>Ascomycota</taxon>
        <taxon>Pezizomycotina</taxon>
        <taxon>Eurotiomycetes</taxon>
        <taxon>Eurotiomycetidae</taxon>
        <taxon>Eurotiales</taxon>
        <taxon>Aspergillaceae</taxon>
        <taxon>Aspergillus</taxon>
        <taxon>Aspergillus subgen. Aspergillus</taxon>
    </lineage>
</organism>
<evidence type="ECO:0000256" key="3">
    <source>
        <dbReference type="PROSITE-ProRule" id="PRU00023"/>
    </source>
</evidence>
<dbReference type="VEuPathDB" id="FungiDB:SI65_06912"/>
<dbReference type="Pfam" id="PF03221">
    <property type="entry name" value="HTH_Tnp_Tc5"/>
    <property type="match status" value="1"/>
</dbReference>
<keyword evidence="6" id="KW-1185">Reference proteome</keyword>
<accession>A0A1E3B8G7</accession>
<dbReference type="InterPro" id="IPR036397">
    <property type="entry name" value="RNaseH_sf"/>
</dbReference>
<dbReference type="Pfam" id="PF22939">
    <property type="entry name" value="WHD_GPIID"/>
    <property type="match status" value="1"/>
</dbReference>